<protein>
    <recommendedName>
        <fullName evidence="3">Signal peptidase complex subunit 2</fullName>
    </recommendedName>
</protein>
<reference evidence="11 12" key="1">
    <citation type="submission" date="2017-03" db="EMBL/GenBank/DDBJ databases">
        <title>Genomes of endolithic fungi from Antarctica.</title>
        <authorList>
            <person name="Coleine C."/>
            <person name="Masonjones S."/>
            <person name="Stajich J.E."/>
        </authorList>
    </citation>
    <scope>NUCLEOTIDE SEQUENCE [LARGE SCALE GENOMIC DNA]</scope>
    <source>
        <strain evidence="11 12">CCFEE 5311</strain>
    </source>
</reference>
<dbReference type="PANTHER" id="PTHR13085:SF0">
    <property type="entry name" value="SIGNAL PEPTIDASE COMPLEX SUBUNIT 2"/>
    <property type="match status" value="1"/>
</dbReference>
<evidence type="ECO:0000256" key="8">
    <source>
        <dbReference type="ARBA" id="ARBA00045608"/>
    </source>
</evidence>
<feature type="transmembrane region" description="Helical" evidence="10">
    <location>
        <begin position="40"/>
        <end position="58"/>
    </location>
</feature>
<proteinExistence type="inferred from homology"/>
<comment type="similarity">
    <text evidence="2">Belongs to the SPCS2 family.</text>
</comment>
<gene>
    <name evidence="11" type="ORF">B0A54_16470</name>
</gene>
<evidence type="ECO:0000256" key="7">
    <source>
        <dbReference type="ARBA" id="ARBA00023136"/>
    </source>
</evidence>
<evidence type="ECO:0000256" key="1">
    <source>
        <dbReference type="ARBA" id="ARBA00004477"/>
    </source>
</evidence>
<keyword evidence="5" id="KW-0256">Endoplasmic reticulum</keyword>
<evidence type="ECO:0000256" key="2">
    <source>
        <dbReference type="ARBA" id="ARBA00007324"/>
    </source>
</evidence>
<dbReference type="InterPro" id="IPR009582">
    <property type="entry name" value="Spc2/SPCS2"/>
</dbReference>
<evidence type="ECO:0000256" key="10">
    <source>
        <dbReference type="SAM" id="Phobius"/>
    </source>
</evidence>
<dbReference type="PANTHER" id="PTHR13085">
    <property type="entry name" value="MICROSOMAL SIGNAL PEPTIDASE 25 KDA SUBUNIT"/>
    <property type="match status" value="1"/>
</dbReference>
<sequence length="224" mass="24433">MADTKISPHSLAELKNTTDDALGNYLRGLKFEQDNTKLDVRLAIGYASVIIAAATFAADYKLGWEATKTWTAVAVVAYALLNGAFTYWMWAVEKGCVFAGVREGKKALYLHDFQISVASKTKKHDPTYYLTISSANSESRQITAPFTTWFTADGYFVAKPFQQWLASSVEAIGNADSKNALRDQRDEIASPSPEVELTPQGNGTVDASGTDGKSKGSKRSKRKG</sequence>
<dbReference type="STRING" id="329885.A0A4U0U070"/>
<organism evidence="11 12">
    <name type="scientific">Friedmanniomyces endolithicus</name>
    <dbReference type="NCBI Taxonomy" id="329885"/>
    <lineage>
        <taxon>Eukaryota</taxon>
        <taxon>Fungi</taxon>
        <taxon>Dikarya</taxon>
        <taxon>Ascomycota</taxon>
        <taxon>Pezizomycotina</taxon>
        <taxon>Dothideomycetes</taxon>
        <taxon>Dothideomycetidae</taxon>
        <taxon>Mycosphaerellales</taxon>
        <taxon>Teratosphaeriaceae</taxon>
        <taxon>Friedmanniomyces</taxon>
    </lineage>
</organism>
<name>A0A4U0U070_9PEZI</name>
<keyword evidence="6 10" id="KW-1133">Transmembrane helix</keyword>
<dbReference type="Proteomes" id="UP000310066">
    <property type="component" value="Unassembled WGS sequence"/>
</dbReference>
<dbReference type="GO" id="GO:0045047">
    <property type="term" value="P:protein targeting to ER"/>
    <property type="evidence" value="ECO:0007669"/>
    <property type="project" value="TreeGrafter"/>
</dbReference>
<evidence type="ECO:0000256" key="4">
    <source>
        <dbReference type="ARBA" id="ARBA00022692"/>
    </source>
</evidence>
<keyword evidence="7 10" id="KW-0472">Membrane</keyword>
<feature type="compositionally biased region" description="Basic residues" evidence="9">
    <location>
        <begin position="215"/>
        <end position="224"/>
    </location>
</feature>
<evidence type="ECO:0000256" key="3">
    <source>
        <dbReference type="ARBA" id="ARBA00017057"/>
    </source>
</evidence>
<dbReference type="GO" id="GO:0006465">
    <property type="term" value="P:signal peptide processing"/>
    <property type="evidence" value="ECO:0007669"/>
    <property type="project" value="InterPro"/>
</dbReference>
<feature type="region of interest" description="Disordered" evidence="9">
    <location>
        <begin position="180"/>
        <end position="224"/>
    </location>
</feature>
<comment type="subcellular location">
    <subcellularLocation>
        <location evidence="1">Endoplasmic reticulum membrane</location>
        <topology evidence="1">Multi-pass membrane protein</topology>
    </subcellularLocation>
</comment>
<dbReference type="Pfam" id="PF06703">
    <property type="entry name" value="SPC25"/>
    <property type="match status" value="1"/>
</dbReference>
<evidence type="ECO:0000256" key="5">
    <source>
        <dbReference type="ARBA" id="ARBA00022824"/>
    </source>
</evidence>
<comment type="function">
    <text evidence="8">Component of the signal peptidase complex (SPC) which catalyzes the cleavage of N-terminal signal sequences from nascent proteins as they are translocated into the lumen of the endoplasmic reticulum. Enhances the enzymatic activity of SPC and facilitates the interactions between different components of the translocation site.</text>
</comment>
<evidence type="ECO:0000256" key="6">
    <source>
        <dbReference type="ARBA" id="ARBA00022989"/>
    </source>
</evidence>
<dbReference type="OrthoDB" id="29558at2759"/>
<evidence type="ECO:0000256" key="9">
    <source>
        <dbReference type="SAM" id="MobiDB-lite"/>
    </source>
</evidence>
<accession>A0A4U0U070</accession>
<dbReference type="AlphaFoldDB" id="A0A4U0U070"/>
<comment type="caution">
    <text evidence="11">The sequence shown here is derived from an EMBL/GenBank/DDBJ whole genome shotgun (WGS) entry which is preliminary data.</text>
</comment>
<keyword evidence="4 10" id="KW-0812">Transmembrane</keyword>
<feature type="transmembrane region" description="Helical" evidence="10">
    <location>
        <begin position="70"/>
        <end position="90"/>
    </location>
</feature>
<dbReference type="EMBL" id="NAJP01000128">
    <property type="protein sequence ID" value="TKA27455.1"/>
    <property type="molecule type" value="Genomic_DNA"/>
</dbReference>
<dbReference type="GO" id="GO:0005787">
    <property type="term" value="C:signal peptidase complex"/>
    <property type="evidence" value="ECO:0007669"/>
    <property type="project" value="InterPro"/>
</dbReference>
<evidence type="ECO:0000313" key="12">
    <source>
        <dbReference type="Proteomes" id="UP000310066"/>
    </source>
</evidence>
<evidence type="ECO:0000313" key="11">
    <source>
        <dbReference type="EMBL" id="TKA27455.1"/>
    </source>
</evidence>